<name>A0ABU8DGG0_ERWAP</name>
<keyword evidence="2" id="KW-1185">Reference proteome</keyword>
<sequence>MRQWQRHAPALKKAGKFILINAVTYGPAGLSGWAVKSVARRPLKILLAWALEPLVRRVMKRATARWVKPTR</sequence>
<reference evidence="1 2" key="1">
    <citation type="submission" date="2024-02" db="EMBL/GenBank/DDBJ databases">
        <title>First report Erwinia aphidicola in onion in Chile.</title>
        <authorList>
            <person name="Valenzuela M."/>
            <person name="Pena M."/>
            <person name="Dutta B."/>
        </authorList>
    </citation>
    <scope>NUCLEOTIDE SEQUENCE [LARGE SCALE GENOMIC DNA]</scope>
    <source>
        <strain evidence="1 2">QCJ3A</strain>
    </source>
</reference>
<dbReference type="InterPro" id="IPR014321">
    <property type="entry name" value="Phageshock_PspD"/>
</dbReference>
<accession>A0ABU8DGG0</accession>
<dbReference type="NCBIfam" id="TIGR02979">
    <property type="entry name" value="phageshock_pspD"/>
    <property type="match status" value="1"/>
</dbReference>
<gene>
    <name evidence="1" type="primary">pspD</name>
    <name evidence="1" type="ORF">V8N49_10040</name>
</gene>
<dbReference type="Proteomes" id="UP001306592">
    <property type="component" value="Unassembled WGS sequence"/>
</dbReference>
<comment type="caution">
    <text evidence="1">The sequence shown here is derived from an EMBL/GenBank/DDBJ whole genome shotgun (WGS) entry which is preliminary data.</text>
</comment>
<evidence type="ECO:0000313" key="1">
    <source>
        <dbReference type="EMBL" id="MEI2681998.1"/>
    </source>
</evidence>
<organism evidence="1 2">
    <name type="scientific">Erwinia aphidicola</name>
    <dbReference type="NCBI Taxonomy" id="68334"/>
    <lineage>
        <taxon>Bacteria</taxon>
        <taxon>Pseudomonadati</taxon>
        <taxon>Pseudomonadota</taxon>
        <taxon>Gammaproteobacteria</taxon>
        <taxon>Enterobacterales</taxon>
        <taxon>Erwiniaceae</taxon>
        <taxon>Erwinia</taxon>
    </lineage>
</organism>
<dbReference type="EMBL" id="JBANEI010000005">
    <property type="protein sequence ID" value="MEI2681998.1"/>
    <property type="molecule type" value="Genomic_DNA"/>
</dbReference>
<proteinExistence type="predicted"/>
<dbReference type="RefSeq" id="WP_048915984.1">
    <property type="nucleotide sequence ID" value="NZ_CAKKMT010000001.1"/>
</dbReference>
<evidence type="ECO:0000313" key="2">
    <source>
        <dbReference type="Proteomes" id="UP001306592"/>
    </source>
</evidence>
<dbReference type="NCBIfam" id="NF007795">
    <property type="entry name" value="PRK10497.1"/>
    <property type="match status" value="1"/>
</dbReference>
<protein>
    <submittedName>
        <fullName evidence="1">Phage shock protein PspD</fullName>
    </submittedName>
</protein>
<dbReference type="Pfam" id="PF09584">
    <property type="entry name" value="Phageshock_PspD"/>
    <property type="match status" value="1"/>
</dbReference>